<dbReference type="AlphaFoldDB" id="A0A1F5WZN0"/>
<evidence type="ECO:0000313" key="3">
    <source>
        <dbReference type="Proteomes" id="UP000178114"/>
    </source>
</evidence>
<keyword evidence="1" id="KW-0812">Transmembrane</keyword>
<keyword evidence="1" id="KW-1133">Transmembrane helix</keyword>
<evidence type="ECO:0000313" key="2">
    <source>
        <dbReference type="EMBL" id="OGF80771.1"/>
    </source>
</evidence>
<dbReference type="STRING" id="1798351.A2930_02485"/>
<comment type="caution">
    <text evidence="2">The sequence shown here is derived from an EMBL/GenBank/DDBJ whole genome shotgun (WGS) entry which is preliminary data.</text>
</comment>
<dbReference type="EMBL" id="MFID01000029">
    <property type="protein sequence ID" value="OGF80771.1"/>
    <property type="molecule type" value="Genomic_DNA"/>
</dbReference>
<sequence>MDQIDNIKTGILNHDFSNAIFIWEAIVFPICVALIYGIIYSLNKTNAIYAKRRKELLRGSKEADVFSTPESRNKNIQEWVLIAAKSRLPDENERKFAIIAADALIERILDLAGYHGENLGDRLKKIESSDLDSLNDLWEAHKVRNRIAHEAGYKLSPEDSARVIACFEKALKELSYI</sequence>
<organism evidence="2 3">
    <name type="scientific">Candidatus Giovannonibacteria bacterium RIFCSPLOWO2_01_FULL_45_34</name>
    <dbReference type="NCBI Taxonomy" id="1798351"/>
    <lineage>
        <taxon>Bacteria</taxon>
        <taxon>Candidatus Giovannoniibacteriota</taxon>
    </lineage>
</organism>
<accession>A0A1F5WZN0</accession>
<proteinExistence type="predicted"/>
<protein>
    <recommendedName>
        <fullName evidence="4">DUF4145 domain-containing protein</fullName>
    </recommendedName>
</protein>
<feature type="transmembrane region" description="Helical" evidence="1">
    <location>
        <begin position="20"/>
        <end position="43"/>
    </location>
</feature>
<dbReference type="Proteomes" id="UP000178114">
    <property type="component" value="Unassembled WGS sequence"/>
</dbReference>
<name>A0A1F5WZN0_9BACT</name>
<gene>
    <name evidence="2" type="ORF">A2930_02485</name>
</gene>
<evidence type="ECO:0008006" key="4">
    <source>
        <dbReference type="Google" id="ProtNLM"/>
    </source>
</evidence>
<keyword evidence="1" id="KW-0472">Membrane</keyword>
<evidence type="ECO:0000256" key="1">
    <source>
        <dbReference type="SAM" id="Phobius"/>
    </source>
</evidence>
<reference evidence="2 3" key="1">
    <citation type="journal article" date="2016" name="Nat. Commun.">
        <title>Thousands of microbial genomes shed light on interconnected biogeochemical processes in an aquifer system.</title>
        <authorList>
            <person name="Anantharaman K."/>
            <person name="Brown C.T."/>
            <person name="Hug L.A."/>
            <person name="Sharon I."/>
            <person name="Castelle C.J."/>
            <person name="Probst A.J."/>
            <person name="Thomas B.C."/>
            <person name="Singh A."/>
            <person name="Wilkins M.J."/>
            <person name="Karaoz U."/>
            <person name="Brodie E.L."/>
            <person name="Williams K.H."/>
            <person name="Hubbard S.S."/>
            <person name="Banfield J.F."/>
        </authorList>
    </citation>
    <scope>NUCLEOTIDE SEQUENCE [LARGE SCALE GENOMIC DNA]</scope>
</reference>